<feature type="transmembrane region" description="Helical" evidence="8">
    <location>
        <begin position="225"/>
        <end position="251"/>
    </location>
</feature>
<dbReference type="PANTHER" id="PTHR33908:SF9">
    <property type="entry name" value="BLL5595 PROTEIN"/>
    <property type="match status" value="1"/>
</dbReference>
<proteinExistence type="predicted"/>
<feature type="transmembrane region" description="Helical" evidence="8">
    <location>
        <begin position="148"/>
        <end position="165"/>
    </location>
</feature>
<dbReference type="PANTHER" id="PTHR33908">
    <property type="entry name" value="MANNOSYLTRANSFERASE YKCB-RELATED"/>
    <property type="match status" value="1"/>
</dbReference>
<accession>A0ABS5G8Y4</accession>
<organism evidence="10 11">
    <name type="scientific">Bradyrhizobium denitrificans</name>
    <dbReference type="NCBI Taxonomy" id="2734912"/>
    <lineage>
        <taxon>Bacteria</taxon>
        <taxon>Pseudomonadati</taxon>
        <taxon>Pseudomonadota</taxon>
        <taxon>Alphaproteobacteria</taxon>
        <taxon>Hyphomicrobiales</taxon>
        <taxon>Nitrobacteraceae</taxon>
        <taxon>Bradyrhizobium</taxon>
    </lineage>
</organism>
<name>A0ABS5G8Y4_9BRAD</name>
<evidence type="ECO:0000256" key="7">
    <source>
        <dbReference type="ARBA" id="ARBA00023136"/>
    </source>
</evidence>
<dbReference type="EMBL" id="JAFCLK010000016">
    <property type="protein sequence ID" value="MBR1137793.1"/>
    <property type="molecule type" value="Genomic_DNA"/>
</dbReference>
<evidence type="ECO:0000313" key="10">
    <source>
        <dbReference type="EMBL" id="MBR1137793.1"/>
    </source>
</evidence>
<keyword evidence="6 8" id="KW-1133">Transmembrane helix</keyword>
<feature type="transmembrane region" description="Helical" evidence="8">
    <location>
        <begin position="177"/>
        <end position="194"/>
    </location>
</feature>
<feature type="transmembrane region" description="Helical" evidence="8">
    <location>
        <begin position="81"/>
        <end position="102"/>
    </location>
</feature>
<keyword evidence="2" id="KW-1003">Cell membrane</keyword>
<keyword evidence="7 8" id="KW-0472">Membrane</keyword>
<evidence type="ECO:0000313" key="11">
    <source>
        <dbReference type="Proteomes" id="UP001314635"/>
    </source>
</evidence>
<dbReference type="RefSeq" id="WP_172236921.1">
    <property type="nucleotide sequence ID" value="NZ_JABFDP010000013.1"/>
</dbReference>
<comment type="caution">
    <text evidence="10">The sequence shown here is derived from an EMBL/GenBank/DDBJ whole genome shotgun (WGS) entry which is preliminary data.</text>
</comment>
<dbReference type="InterPro" id="IPR050297">
    <property type="entry name" value="LipidA_mod_glycosyltrf_83"/>
</dbReference>
<keyword evidence="3" id="KW-0328">Glycosyltransferase</keyword>
<evidence type="ECO:0000256" key="2">
    <source>
        <dbReference type="ARBA" id="ARBA00022475"/>
    </source>
</evidence>
<evidence type="ECO:0000256" key="6">
    <source>
        <dbReference type="ARBA" id="ARBA00022989"/>
    </source>
</evidence>
<sequence length="583" mass="63836">MIDRTPGVAAPPSAPVRSGSTLDCRRSEAAPLPLCSCQHLLQGLYRTYDHWLSAAAEQSDRSPAAWRRPFLRWLDAVEGGWGVPLLLACFALVWTAYLTVAYSGAGLHPDTLETWSFGRHFAWGYFKHPPLMGWVAGAWSRLFPPTDWSFHLMAMTNAALALWFVDQISRRFVTGDKRAIVLLLLMLTPVYQFHAQRFNANSVQLATWPLATYCFLRAYESRTFLWAAMAGLTAAVAMLGKYYSIFLIASFGLAAMLHPLRRAYFTSFSPWISAMVGLAALWPHLDWLIASDAAPIHHALTHANSDMLRSLHDSFSFVMGLAAALALSALTWVVAAGRRIARFPRDFVALDDGLRLLFYVAIGTICLPVANALIMGTDLPSLWAVQGLFLFVVLVVCGASYGIERFYTVNMTVLAAAIAVVAVTIAAPLHALYRNSFGYEEGRGFYRAVAFETTRQWRELVGIPLKSVVGDESLGFAVAFYSPDHPFYGLSPSLAQAAADGPTGATQDQGWASVCFLDQVDCIEAATSLAVAAGNYVRREFTMQSQLFGLAGLSRAAVAFFVLPKVDGLRSSHPHDSARPGSK</sequence>
<keyword evidence="4" id="KW-0808">Transferase</keyword>
<feature type="transmembrane region" description="Helical" evidence="8">
    <location>
        <begin position="263"/>
        <end position="282"/>
    </location>
</feature>
<dbReference type="Pfam" id="PF13231">
    <property type="entry name" value="PMT_2"/>
    <property type="match status" value="1"/>
</dbReference>
<protein>
    <submittedName>
        <fullName evidence="10">Glycosyltransferase family 39 protein</fullName>
    </submittedName>
</protein>
<feature type="transmembrane region" description="Helical" evidence="8">
    <location>
        <begin position="382"/>
        <end position="401"/>
    </location>
</feature>
<feature type="domain" description="Glycosyltransferase RgtA/B/C/D-like" evidence="9">
    <location>
        <begin position="127"/>
        <end position="287"/>
    </location>
</feature>
<evidence type="ECO:0000256" key="5">
    <source>
        <dbReference type="ARBA" id="ARBA00022692"/>
    </source>
</evidence>
<keyword evidence="11" id="KW-1185">Reference proteome</keyword>
<evidence type="ECO:0000256" key="1">
    <source>
        <dbReference type="ARBA" id="ARBA00004651"/>
    </source>
</evidence>
<evidence type="ECO:0000259" key="9">
    <source>
        <dbReference type="Pfam" id="PF13231"/>
    </source>
</evidence>
<comment type="subcellular location">
    <subcellularLocation>
        <location evidence="1">Cell membrane</location>
        <topology evidence="1">Multi-pass membrane protein</topology>
    </subcellularLocation>
</comment>
<keyword evidence="5 8" id="KW-0812">Transmembrane</keyword>
<dbReference type="Proteomes" id="UP001314635">
    <property type="component" value="Unassembled WGS sequence"/>
</dbReference>
<feature type="transmembrane region" description="Helical" evidence="8">
    <location>
        <begin position="413"/>
        <end position="433"/>
    </location>
</feature>
<reference evidence="11" key="1">
    <citation type="journal article" date="2021" name="ISME J.">
        <title>Evolutionary origin and ecological implication of a unique nif island in free-living Bradyrhizobium lineages.</title>
        <authorList>
            <person name="Tao J."/>
        </authorList>
    </citation>
    <scope>NUCLEOTIDE SEQUENCE [LARGE SCALE GENOMIC DNA]</scope>
    <source>
        <strain evidence="11">SZCCT0094</strain>
    </source>
</reference>
<evidence type="ECO:0000256" key="8">
    <source>
        <dbReference type="SAM" id="Phobius"/>
    </source>
</evidence>
<gene>
    <name evidence="10" type="ORF">JQ619_18645</name>
</gene>
<feature type="transmembrane region" description="Helical" evidence="8">
    <location>
        <begin position="315"/>
        <end position="335"/>
    </location>
</feature>
<dbReference type="InterPro" id="IPR038731">
    <property type="entry name" value="RgtA/B/C-like"/>
</dbReference>
<feature type="transmembrane region" description="Helical" evidence="8">
    <location>
        <begin position="356"/>
        <end position="376"/>
    </location>
</feature>
<evidence type="ECO:0000256" key="3">
    <source>
        <dbReference type="ARBA" id="ARBA00022676"/>
    </source>
</evidence>
<evidence type="ECO:0000256" key="4">
    <source>
        <dbReference type="ARBA" id="ARBA00022679"/>
    </source>
</evidence>